<reference evidence="5" key="1">
    <citation type="submission" date="2024-06" db="EMBL/GenBank/DDBJ databases">
        <title>Evidence of context-dependent and transient costs of resisting viral infection in isolates of the marine microalga Micromonas sp. (class Mamiellophyceae).</title>
        <authorList>
            <person name="Bedi de Silva A."/>
            <person name="Schvarcz C.R."/>
            <person name="Steward G.R."/>
            <person name="Edwards K.F."/>
        </authorList>
    </citation>
    <scope>NUCLEOTIDE SEQUENCE</scope>
    <source>
        <strain evidence="5">McV-KB2</strain>
    </source>
</reference>
<sequence length="65" mass="7753">MPCQQCRKKCGVPMACKYCNGEFCMKCFRLEQHNCIGLEIKKKEQLKDLEKKLEFKPDCKYAFLR</sequence>
<dbReference type="Pfam" id="PF01428">
    <property type="entry name" value="zf-AN1"/>
    <property type="match status" value="1"/>
</dbReference>
<keyword evidence="1" id="KW-0479">Metal-binding</keyword>
<dbReference type="InterPro" id="IPR000058">
    <property type="entry name" value="Znf_AN1"/>
</dbReference>
<dbReference type="InterPro" id="IPR035896">
    <property type="entry name" value="AN1-like_Znf"/>
</dbReference>
<feature type="domain" description="AN1-type" evidence="4">
    <location>
        <begin position="3"/>
        <end position="40"/>
    </location>
</feature>
<evidence type="ECO:0000256" key="3">
    <source>
        <dbReference type="ARBA" id="ARBA00022833"/>
    </source>
</evidence>
<keyword evidence="2" id="KW-0863">Zinc-finger</keyword>
<dbReference type="SMART" id="SM00154">
    <property type="entry name" value="ZnF_AN1"/>
    <property type="match status" value="1"/>
</dbReference>
<dbReference type="GO" id="GO:0008270">
    <property type="term" value="F:zinc ion binding"/>
    <property type="evidence" value="ECO:0007669"/>
    <property type="project" value="UniProtKB-KW"/>
</dbReference>
<organism evidence="5">
    <name type="scientific">Micromonas commoda virus</name>
    <dbReference type="NCBI Taxonomy" id="3057169"/>
    <lineage>
        <taxon>Viruses</taxon>
        <taxon>Varidnaviria</taxon>
        <taxon>Bamfordvirae</taxon>
        <taxon>Nucleocytoviricota</taxon>
        <taxon>Megaviricetes</taxon>
        <taxon>Algavirales</taxon>
        <taxon>Phycodnaviridae</taxon>
    </lineage>
</organism>
<keyword evidence="3" id="KW-0862">Zinc</keyword>
<accession>A0AAU7YP76</accession>
<dbReference type="Gene3D" id="4.10.1110.10">
    <property type="entry name" value="AN1-like Zinc finger"/>
    <property type="match status" value="1"/>
</dbReference>
<dbReference type="EMBL" id="PP911589">
    <property type="protein sequence ID" value="XCA47340.1"/>
    <property type="molecule type" value="Genomic_DNA"/>
</dbReference>
<evidence type="ECO:0000313" key="5">
    <source>
        <dbReference type="EMBL" id="XCA47340.1"/>
    </source>
</evidence>
<evidence type="ECO:0000256" key="2">
    <source>
        <dbReference type="ARBA" id="ARBA00022771"/>
    </source>
</evidence>
<protein>
    <recommendedName>
        <fullName evidence="4">AN1-type domain-containing protein</fullName>
    </recommendedName>
</protein>
<dbReference type="SUPFAM" id="SSF118310">
    <property type="entry name" value="AN1-like Zinc finger"/>
    <property type="match status" value="1"/>
</dbReference>
<evidence type="ECO:0000256" key="1">
    <source>
        <dbReference type="ARBA" id="ARBA00022723"/>
    </source>
</evidence>
<proteinExistence type="predicted"/>
<evidence type="ECO:0000259" key="4">
    <source>
        <dbReference type="SMART" id="SM00154"/>
    </source>
</evidence>
<name>A0AAU7YP76_9PHYC</name>